<dbReference type="InterPro" id="IPR051429">
    <property type="entry name" value="Encapsulin_nc"/>
</dbReference>
<dbReference type="Gene3D" id="3.30.2320.10">
    <property type="entry name" value="hypothetical protein PF0899 domain"/>
    <property type="match status" value="1"/>
</dbReference>
<dbReference type="GO" id="GO:0140737">
    <property type="term" value="C:encapsulin nanocompartment"/>
    <property type="evidence" value="ECO:0007669"/>
    <property type="project" value="UniProtKB-SubCell"/>
</dbReference>
<dbReference type="KEGG" id="aqt:FN924_14875"/>
<evidence type="ECO:0000256" key="1">
    <source>
        <dbReference type="ARBA" id="ARBA00033738"/>
    </source>
</evidence>
<evidence type="ECO:0000313" key="5">
    <source>
        <dbReference type="EMBL" id="QDP42214.1"/>
    </source>
</evidence>
<dbReference type="PANTHER" id="PTHR37165:SF1">
    <property type="entry name" value="TYPE 1 ENCAPSULIN SHELL PROTEIN"/>
    <property type="match status" value="1"/>
</dbReference>
<name>A0A516KLE4_9BACI</name>
<dbReference type="Pfam" id="PF04454">
    <property type="entry name" value="Linocin_M18"/>
    <property type="match status" value="1"/>
</dbReference>
<evidence type="ECO:0000313" key="6">
    <source>
        <dbReference type="Proteomes" id="UP000315215"/>
    </source>
</evidence>
<accession>A0A516KLE4</accession>
<dbReference type="Proteomes" id="UP000315215">
    <property type="component" value="Chromosome"/>
</dbReference>
<evidence type="ECO:0000256" key="2">
    <source>
        <dbReference type="ARBA" id="ARBA00033743"/>
    </source>
</evidence>
<comment type="subcellular location">
    <subcellularLocation>
        <location evidence="1">Encapsulin nanocompartment</location>
    </subcellularLocation>
</comment>
<proteinExistence type="inferred from homology"/>
<dbReference type="EMBL" id="CP041666">
    <property type="protein sequence ID" value="QDP42214.1"/>
    <property type="molecule type" value="Genomic_DNA"/>
</dbReference>
<dbReference type="Gene3D" id="3.30.2400.30">
    <property type="match status" value="1"/>
</dbReference>
<evidence type="ECO:0000256" key="3">
    <source>
        <dbReference type="ARBA" id="ARBA00033787"/>
    </source>
</evidence>
<protein>
    <recommendedName>
        <fullName evidence="4">Type 1 encapsulin shell protein</fullName>
    </recommendedName>
</protein>
<dbReference type="InterPro" id="IPR007544">
    <property type="entry name" value="ENCAP"/>
</dbReference>
<sequence>MEDIVVETAADQIVAGKFLDIYGPIGSGYQSIQNPIYMKPEPGSISMYGDELDVAKPHKNKTLDIPILYKDFVIHWRDIQHARETDKPLDFSGAASAANDVALKEDDLIFNGATSLGIPGLMNVKGRETVICSDWSSQEGAAFQDIVDARNKLIENGHTGPFAMALSPESFAQLHQIHGDSKVLEIEHVRDLFESGIYQSSQIKKGRGVIVATGEQNVDIAIAQDVSVFFLNDDTLNSYYRVMECLVPRIKRPSAICTLE</sequence>
<keyword evidence="3" id="KW-1284">Encapsulin nanocompartment</keyword>
<reference evidence="5 6" key="1">
    <citation type="submission" date="2019-07" db="EMBL/GenBank/DDBJ databases">
        <authorList>
            <person name="Li J."/>
        </authorList>
    </citation>
    <scope>NUCLEOTIDE SEQUENCE [LARGE SCALE GENOMIC DNA]</scope>
    <source>
        <strain evidence="5 6">TKL69</strain>
    </source>
</reference>
<dbReference type="OrthoDB" id="2922at2"/>
<gene>
    <name evidence="5" type="ORF">FN924_14875</name>
</gene>
<evidence type="ECO:0000256" key="4">
    <source>
        <dbReference type="ARBA" id="ARBA00050023"/>
    </source>
</evidence>
<comment type="similarity">
    <text evidence="2">Belongs to the encapsulin family. Family 1 subfamily.</text>
</comment>
<dbReference type="NCBIfam" id="NF041155">
    <property type="entry name" value="encap_f1"/>
    <property type="match status" value="1"/>
</dbReference>
<dbReference type="AlphaFoldDB" id="A0A516KLE4"/>
<organism evidence="5 6">
    <name type="scientific">Radiobacillus deserti</name>
    <dbReference type="NCBI Taxonomy" id="2594883"/>
    <lineage>
        <taxon>Bacteria</taxon>
        <taxon>Bacillati</taxon>
        <taxon>Bacillota</taxon>
        <taxon>Bacilli</taxon>
        <taxon>Bacillales</taxon>
        <taxon>Bacillaceae</taxon>
        <taxon>Radiobacillus</taxon>
    </lineage>
</organism>
<dbReference type="PANTHER" id="PTHR37165">
    <property type="entry name" value="PEPTIDASE U56 FAMILY"/>
    <property type="match status" value="1"/>
</dbReference>
<keyword evidence="6" id="KW-1185">Reference proteome</keyword>